<dbReference type="Pfam" id="PF00903">
    <property type="entry name" value="Glyoxalase"/>
    <property type="match status" value="1"/>
</dbReference>
<dbReference type="EMBL" id="BSTJ01000005">
    <property type="protein sequence ID" value="GLY75962.1"/>
    <property type="molecule type" value="Genomic_DNA"/>
</dbReference>
<dbReference type="SUPFAM" id="SSF55729">
    <property type="entry name" value="Acyl-CoA N-acyltransferases (Nat)"/>
    <property type="match status" value="1"/>
</dbReference>
<accession>A0A9W6RL13</accession>
<evidence type="ECO:0000313" key="5">
    <source>
        <dbReference type="Proteomes" id="UP001165135"/>
    </source>
</evidence>
<dbReference type="PANTHER" id="PTHR43072">
    <property type="entry name" value="N-ACETYLTRANSFERASE"/>
    <property type="match status" value="1"/>
</dbReference>
<dbReference type="Proteomes" id="UP001165135">
    <property type="component" value="Unassembled WGS sequence"/>
</dbReference>
<protein>
    <submittedName>
        <fullName evidence="4">Uncharacterized protein</fullName>
    </submittedName>
</protein>
<dbReference type="PROSITE" id="PS51186">
    <property type="entry name" value="GNAT"/>
    <property type="match status" value="1"/>
</dbReference>
<dbReference type="RefSeq" id="WP_349497978.1">
    <property type="nucleotide sequence ID" value="NZ_BSTJ01000005.1"/>
</dbReference>
<evidence type="ECO:0000256" key="1">
    <source>
        <dbReference type="SAM" id="MobiDB-lite"/>
    </source>
</evidence>
<feature type="region of interest" description="Disordered" evidence="1">
    <location>
        <begin position="132"/>
        <end position="163"/>
    </location>
</feature>
<dbReference type="Pfam" id="PF00583">
    <property type="entry name" value="Acetyltransf_1"/>
    <property type="match status" value="1"/>
</dbReference>
<proteinExistence type="predicted"/>
<dbReference type="InterPro" id="IPR000182">
    <property type="entry name" value="GNAT_dom"/>
</dbReference>
<dbReference type="GO" id="GO:0016747">
    <property type="term" value="F:acyltransferase activity, transferring groups other than amino-acyl groups"/>
    <property type="evidence" value="ECO:0007669"/>
    <property type="project" value="InterPro"/>
</dbReference>
<dbReference type="PROSITE" id="PS51819">
    <property type="entry name" value="VOC"/>
    <property type="match status" value="1"/>
</dbReference>
<dbReference type="InterPro" id="IPR029068">
    <property type="entry name" value="Glyas_Bleomycin-R_OHBP_Dase"/>
</dbReference>
<dbReference type="InterPro" id="IPR016181">
    <property type="entry name" value="Acyl_CoA_acyltransferase"/>
</dbReference>
<dbReference type="SUPFAM" id="SSF54593">
    <property type="entry name" value="Glyoxalase/Bleomycin resistance protein/Dihydroxybiphenyl dioxygenase"/>
    <property type="match status" value="1"/>
</dbReference>
<dbReference type="AlphaFoldDB" id="A0A9W6RL13"/>
<dbReference type="PANTHER" id="PTHR43072:SF36">
    <property type="entry name" value="RIBOSOMAL-PROTEIN-ALANINE ACETYLTRANSFERASE"/>
    <property type="match status" value="1"/>
</dbReference>
<feature type="domain" description="VOC" evidence="3">
    <location>
        <begin position="7"/>
        <end position="134"/>
    </location>
</feature>
<dbReference type="CDD" id="cd06587">
    <property type="entry name" value="VOC"/>
    <property type="match status" value="1"/>
</dbReference>
<sequence length="304" mass="33185">MAGPLDTAHAITKLPVQDLDRARRFYRDRLGLEAVEEREGGLRYVCGTTEFHLFLSSGSASGTSTQIGFEVDDLDRVVAELRARGLRFEAVDVPHFNVEGDIVTVPGNYPSKGSGERGAFFRDSEGNLLALGQATPRPSRRPRAASGMIPVMSESPRPRPAEPDDYDRIVGVVDDWWGRPVSASLPRLFLDHFHRTSLVAEDGDGLAGFLIGLLSPSLPESAYIHFVGVAPRARRGGLARDLYQRFFDLAAAEGRTKVKAITSPVNQRSIAFHTAMGFTATGPVADYDGPAVDRVIFQRELPLP</sequence>
<dbReference type="InterPro" id="IPR037523">
    <property type="entry name" value="VOC_core"/>
</dbReference>
<name>A0A9W6RL13_9ACTN</name>
<dbReference type="Gene3D" id="3.10.180.10">
    <property type="entry name" value="2,3-Dihydroxybiphenyl 1,2-Dioxygenase, domain 1"/>
    <property type="match status" value="1"/>
</dbReference>
<gene>
    <name evidence="4" type="ORF">Airi01_042290</name>
</gene>
<dbReference type="CDD" id="cd04301">
    <property type="entry name" value="NAT_SF"/>
    <property type="match status" value="1"/>
</dbReference>
<evidence type="ECO:0000313" key="4">
    <source>
        <dbReference type="EMBL" id="GLY75962.1"/>
    </source>
</evidence>
<dbReference type="Gene3D" id="3.40.630.30">
    <property type="match status" value="1"/>
</dbReference>
<reference evidence="4" key="1">
    <citation type="submission" date="2023-03" db="EMBL/GenBank/DDBJ databases">
        <title>Actinoallomurus iriomotensis NBRC 103681.</title>
        <authorList>
            <person name="Ichikawa N."/>
            <person name="Sato H."/>
            <person name="Tonouchi N."/>
        </authorList>
    </citation>
    <scope>NUCLEOTIDE SEQUENCE</scope>
    <source>
        <strain evidence="4">NBRC 103681</strain>
    </source>
</reference>
<evidence type="ECO:0000259" key="2">
    <source>
        <dbReference type="PROSITE" id="PS51186"/>
    </source>
</evidence>
<feature type="domain" description="N-acetyltransferase" evidence="2">
    <location>
        <begin position="156"/>
        <end position="302"/>
    </location>
</feature>
<organism evidence="4 5">
    <name type="scientific">Actinoallomurus iriomotensis</name>
    <dbReference type="NCBI Taxonomy" id="478107"/>
    <lineage>
        <taxon>Bacteria</taxon>
        <taxon>Bacillati</taxon>
        <taxon>Actinomycetota</taxon>
        <taxon>Actinomycetes</taxon>
        <taxon>Streptosporangiales</taxon>
        <taxon>Thermomonosporaceae</taxon>
        <taxon>Actinoallomurus</taxon>
    </lineage>
</organism>
<evidence type="ECO:0000259" key="3">
    <source>
        <dbReference type="PROSITE" id="PS51819"/>
    </source>
</evidence>
<comment type="caution">
    <text evidence="4">The sequence shown here is derived from an EMBL/GenBank/DDBJ whole genome shotgun (WGS) entry which is preliminary data.</text>
</comment>
<dbReference type="InterPro" id="IPR004360">
    <property type="entry name" value="Glyas_Fos-R_dOase_dom"/>
</dbReference>